<name>A0A7S2RP43_9STRA</name>
<dbReference type="InterPro" id="IPR014722">
    <property type="entry name" value="Rib_uL2_dom2"/>
</dbReference>
<evidence type="ECO:0000256" key="4">
    <source>
        <dbReference type="ARBA" id="ARBA00022640"/>
    </source>
</evidence>
<comment type="subcellular location">
    <subcellularLocation>
        <location evidence="1">Plastid</location>
        <location evidence="1">Chloroplast</location>
    </subcellularLocation>
</comment>
<dbReference type="GO" id="GO:0006412">
    <property type="term" value="P:translation"/>
    <property type="evidence" value="ECO:0007669"/>
    <property type="project" value="InterPro"/>
</dbReference>
<evidence type="ECO:0000256" key="5">
    <source>
        <dbReference type="ARBA" id="ARBA00022980"/>
    </source>
</evidence>
<evidence type="ECO:0000313" key="8">
    <source>
        <dbReference type="EMBL" id="CAD9676679.1"/>
    </source>
</evidence>
<keyword evidence="5" id="KW-0689">Ribosomal protein</keyword>
<dbReference type="GO" id="GO:0005840">
    <property type="term" value="C:ribosome"/>
    <property type="evidence" value="ECO:0007669"/>
    <property type="project" value="UniProtKB-KW"/>
</dbReference>
<dbReference type="InterPro" id="IPR008991">
    <property type="entry name" value="Translation_prot_SH3-like_sf"/>
</dbReference>
<dbReference type="GO" id="GO:0003723">
    <property type="term" value="F:RNA binding"/>
    <property type="evidence" value="ECO:0007669"/>
    <property type="project" value="InterPro"/>
</dbReference>
<evidence type="ECO:0000256" key="1">
    <source>
        <dbReference type="ARBA" id="ARBA00004229"/>
    </source>
</evidence>
<dbReference type="InterPro" id="IPR057264">
    <property type="entry name" value="Ribosomal_uL24_C"/>
</dbReference>
<evidence type="ECO:0000256" key="6">
    <source>
        <dbReference type="ARBA" id="ARBA00023274"/>
    </source>
</evidence>
<dbReference type="NCBIfam" id="TIGR01079">
    <property type="entry name" value="rplX_bact"/>
    <property type="match status" value="1"/>
</dbReference>
<evidence type="ECO:0000256" key="3">
    <source>
        <dbReference type="ARBA" id="ARBA00022528"/>
    </source>
</evidence>
<accession>A0A7S2RP43</accession>
<comment type="similarity">
    <text evidence="2">Belongs to the universal ribosomal protein uL24 family.</text>
</comment>
<dbReference type="GO" id="GO:0009507">
    <property type="term" value="C:chloroplast"/>
    <property type="evidence" value="ECO:0007669"/>
    <property type="project" value="UniProtKB-SubCell"/>
</dbReference>
<keyword evidence="6" id="KW-0687">Ribonucleoprotein</keyword>
<sequence>MSTRAKLMERLLKSGTDSVRKNKPQLREAAKKKKWDIVRGDTVQVISRNHPEFRKQGVVLEVNRKADRITVEGVNFGPFRMKGDKERGIRGQTITKERSLHYSNVNLVDPVTGKPTRITKQYLEDGTKVRVAKKSGAVIPRPEILTLRKRPMSQVVTASCTGSDEDVWEVTYESPTDRQIDKNDF</sequence>
<dbReference type="InterPro" id="IPR003256">
    <property type="entry name" value="Ribosomal_uL24"/>
</dbReference>
<dbReference type="HAMAP" id="MF_01326_B">
    <property type="entry name" value="Ribosomal_uL24_B"/>
    <property type="match status" value="1"/>
</dbReference>
<dbReference type="SUPFAM" id="SSF50104">
    <property type="entry name" value="Translation proteins SH3-like domain"/>
    <property type="match status" value="1"/>
</dbReference>
<dbReference type="Pfam" id="PF17136">
    <property type="entry name" value="ribosomal_L24"/>
    <property type="match status" value="1"/>
</dbReference>
<dbReference type="EMBL" id="HBHI01016547">
    <property type="protein sequence ID" value="CAD9676679.1"/>
    <property type="molecule type" value="Transcribed_RNA"/>
</dbReference>
<keyword evidence="3" id="KW-0150">Chloroplast</keyword>
<dbReference type="PANTHER" id="PTHR12903">
    <property type="entry name" value="MITOCHONDRIAL RIBOSOMAL PROTEIN L24"/>
    <property type="match status" value="1"/>
</dbReference>
<evidence type="ECO:0000259" key="7">
    <source>
        <dbReference type="Pfam" id="PF17136"/>
    </source>
</evidence>
<protein>
    <recommendedName>
        <fullName evidence="7">Large ribosomal subunit protein uL24 C-terminal domain-containing protein</fullName>
    </recommendedName>
</protein>
<feature type="domain" description="Large ribosomal subunit protein uL24 C-terminal" evidence="7">
    <location>
        <begin position="82"/>
        <end position="139"/>
    </location>
</feature>
<proteinExistence type="inferred from homology"/>
<dbReference type="InterPro" id="IPR041988">
    <property type="entry name" value="Ribosomal_uL24_KOW"/>
</dbReference>
<dbReference type="GO" id="GO:1990904">
    <property type="term" value="C:ribonucleoprotein complex"/>
    <property type="evidence" value="ECO:0007669"/>
    <property type="project" value="UniProtKB-KW"/>
</dbReference>
<keyword evidence="4" id="KW-0934">Plastid</keyword>
<organism evidence="8">
    <name type="scientific">Eucampia antarctica</name>
    <dbReference type="NCBI Taxonomy" id="49252"/>
    <lineage>
        <taxon>Eukaryota</taxon>
        <taxon>Sar</taxon>
        <taxon>Stramenopiles</taxon>
        <taxon>Ochrophyta</taxon>
        <taxon>Bacillariophyta</taxon>
        <taxon>Mediophyceae</taxon>
        <taxon>Biddulphiophycidae</taxon>
        <taxon>Hemiaulales</taxon>
        <taxon>Hemiaulaceae</taxon>
        <taxon>Eucampia</taxon>
    </lineage>
</organism>
<gene>
    <name evidence="8" type="ORF">EANT1437_LOCUS8510</name>
</gene>
<dbReference type="CDD" id="cd06089">
    <property type="entry name" value="KOW_RPL26"/>
    <property type="match status" value="1"/>
</dbReference>
<evidence type="ECO:0000256" key="2">
    <source>
        <dbReference type="ARBA" id="ARBA00010618"/>
    </source>
</evidence>
<dbReference type="Gene3D" id="2.30.30.30">
    <property type="match status" value="1"/>
</dbReference>
<dbReference type="AlphaFoldDB" id="A0A7S2RP43"/>
<dbReference type="GO" id="GO:0003735">
    <property type="term" value="F:structural constituent of ribosome"/>
    <property type="evidence" value="ECO:0007669"/>
    <property type="project" value="InterPro"/>
</dbReference>
<reference evidence="8" key="1">
    <citation type="submission" date="2021-01" db="EMBL/GenBank/DDBJ databases">
        <authorList>
            <person name="Corre E."/>
            <person name="Pelletier E."/>
            <person name="Niang G."/>
            <person name="Scheremetjew M."/>
            <person name="Finn R."/>
            <person name="Kale V."/>
            <person name="Holt S."/>
            <person name="Cochrane G."/>
            <person name="Meng A."/>
            <person name="Brown T."/>
            <person name="Cohen L."/>
        </authorList>
    </citation>
    <scope>NUCLEOTIDE SEQUENCE</scope>
    <source>
        <strain evidence="8">CCMP1452</strain>
    </source>
</reference>